<dbReference type="Proteomes" id="UP001501175">
    <property type="component" value="Unassembled WGS sequence"/>
</dbReference>
<dbReference type="Pfam" id="PF00730">
    <property type="entry name" value="HhH-GPD"/>
    <property type="match status" value="1"/>
</dbReference>
<dbReference type="InterPro" id="IPR011257">
    <property type="entry name" value="DNA_glycosylase"/>
</dbReference>
<keyword evidence="2" id="KW-0255">Endonuclease</keyword>
<dbReference type="PANTHER" id="PTHR47203">
    <property type="match status" value="1"/>
</dbReference>
<proteinExistence type="predicted"/>
<organism evidence="2 3">
    <name type="scientific">Nibrella saemangeumensis</name>
    <dbReference type="NCBI Taxonomy" id="1084526"/>
    <lineage>
        <taxon>Bacteria</taxon>
        <taxon>Pseudomonadati</taxon>
        <taxon>Bacteroidota</taxon>
        <taxon>Cytophagia</taxon>
        <taxon>Cytophagales</taxon>
        <taxon>Spirosomataceae</taxon>
        <taxon>Nibrella</taxon>
    </lineage>
</organism>
<evidence type="ECO:0000313" key="3">
    <source>
        <dbReference type="Proteomes" id="UP001501175"/>
    </source>
</evidence>
<dbReference type="PANTHER" id="PTHR47203:SF1">
    <property type="entry name" value="HYPOTHETICAL BASE EXCISION DNA REPAIR PROTEIN (EUROFUNG)"/>
    <property type="match status" value="1"/>
</dbReference>
<dbReference type="InterPro" id="IPR003265">
    <property type="entry name" value="HhH-GPD_domain"/>
</dbReference>
<keyword evidence="2" id="KW-0378">Hydrolase</keyword>
<keyword evidence="2" id="KW-0540">Nuclease</keyword>
<gene>
    <name evidence="2" type="ORF">GCM10023189_41200</name>
</gene>
<dbReference type="Gene3D" id="1.10.340.30">
    <property type="entry name" value="Hypothetical protein, domain 2"/>
    <property type="match status" value="1"/>
</dbReference>
<accession>A0ABP8NC15</accession>
<protein>
    <submittedName>
        <fullName evidence="2">Endonuclease III</fullName>
    </submittedName>
</protein>
<dbReference type="GO" id="GO:0004519">
    <property type="term" value="F:endonuclease activity"/>
    <property type="evidence" value="ECO:0007669"/>
    <property type="project" value="UniProtKB-KW"/>
</dbReference>
<sequence>MAADEELIQKTLWAHKTLNVQYGVQEFYEQKNPMRELIRTILSHRTTYANEMTAYRTMMEQFGTWEGVRDAPMAELTDTIKTANYPEVKAPYIKAVLEAIIQERGEANIDFLHELTTQEAMQWLNRLPGVGPKTSTLLLLFEFHKPVLPVDTHVHRVTQRVGLIGPKVSAGKAHTLLLSYLPPDAKALYNFHKHFFWHGQRVCTWYEPKCPACVLQSRCDYFQTGRTAKLSSTPQKVSRLP</sequence>
<dbReference type="SMART" id="SM00478">
    <property type="entry name" value="ENDO3c"/>
    <property type="match status" value="1"/>
</dbReference>
<feature type="domain" description="HhH-GPD" evidence="1">
    <location>
        <begin position="42"/>
        <end position="201"/>
    </location>
</feature>
<reference evidence="3" key="1">
    <citation type="journal article" date="2019" name="Int. J. Syst. Evol. Microbiol.">
        <title>The Global Catalogue of Microorganisms (GCM) 10K type strain sequencing project: providing services to taxonomists for standard genome sequencing and annotation.</title>
        <authorList>
            <consortium name="The Broad Institute Genomics Platform"/>
            <consortium name="The Broad Institute Genome Sequencing Center for Infectious Disease"/>
            <person name="Wu L."/>
            <person name="Ma J."/>
        </authorList>
    </citation>
    <scope>NUCLEOTIDE SEQUENCE [LARGE SCALE GENOMIC DNA]</scope>
    <source>
        <strain evidence="3">JCM 17927</strain>
    </source>
</reference>
<evidence type="ECO:0000259" key="1">
    <source>
        <dbReference type="SMART" id="SM00478"/>
    </source>
</evidence>
<dbReference type="Gene3D" id="1.10.1670.10">
    <property type="entry name" value="Helix-hairpin-Helix base-excision DNA repair enzymes (C-terminal)"/>
    <property type="match status" value="1"/>
</dbReference>
<evidence type="ECO:0000313" key="2">
    <source>
        <dbReference type="EMBL" id="GAA4463325.1"/>
    </source>
</evidence>
<keyword evidence="3" id="KW-1185">Reference proteome</keyword>
<comment type="caution">
    <text evidence="2">The sequence shown here is derived from an EMBL/GenBank/DDBJ whole genome shotgun (WGS) entry which is preliminary data.</text>
</comment>
<dbReference type="PIRSF" id="PIRSF001435">
    <property type="entry name" value="Nth"/>
    <property type="match status" value="1"/>
</dbReference>
<dbReference type="CDD" id="cd00056">
    <property type="entry name" value="ENDO3c"/>
    <property type="match status" value="1"/>
</dbReference>
<dbReference type="SUPFAM" id="SSF48150">
    <property type="entry name" value="DNA-glycosylase"/>
    <property type="match status" value="1"/>
</dbReference>
<dbReference type="InterPro" id="IPR023170">
    <property type="entry name" value="HhH_base_excis_C"/>
</dbReference>
<dbReference type="EMBL" id="BAABHD010000074">
    <property type="protein sequence ID" value="GAA4463325.1"/>
    <property type="molecule type" value="Genomic_DNA"/>
</dbReference>
<name>A0ABP8NC15_9BACT</name>